<dbReference type="SUPFAM" id="SSF52172">
    <property type="entry name" value="CheY-like"/>
    <property type="match status" value="1"/>
</dbReference>
<dbReference type="SUPFAM" id="SSF56112">
    <property type="entry name" value="Protein kinase-like (PK-like)"/>
    <property type="match status" value="1"/>
</dbReference>
<dbReference type="AlphaFoldDB" id="A0A1V4SER2"/>
<dbReference type="STRING" id="48256.CLHUN_38350"/>
<keyword evidence="3" id="KW-1185">Reference proteome</keyword>
<gene>
    <name evidence="2" type="ORF">CLHUN_38350</name>
</gene>
<proteinExistence type="predicted"/>
<name>A0A1V4SER2_RUMHU</name>
<dbReference type="InterPro" id="IPR045544">
    <property type="entry name" value="TCAD9"/>
</dbReference>
<reference evidence="2 3" key="1">
    <citation type="submission" date="2017-03" db="EMBL/GenBank/DDBJ databases">
        <title>Genome sequence of Clostridium hungatei DSM 14427.</title>
        <authorList>
            <person name="Poehlein A."/>
            <person name="Daniel R."/>
        </authorList>
    </citation>
    <scope>NUCLEOTIDE SEQUENCE [LARGE SCALE GENOMIC DNA]</scope>
    <source>
        <strain evidence="2 3">DSM 14427</strain>
    </source>
</reference>
<dbReference type="RefSeq" id="WP_080066250.1">
    <property type="nucleotide sequence ID" value="NZ_MZGX01000031.1"/>
</dbReference>
<feature type="domain" description="Ternary complex associated" evidence="1">
    <location>
        <begin position="376"/>
        <end position="435"/>
    </location>
</feature>
<evidence type="ECO:0000313" key="3">
    <source>
        <dbReference type="Proteomes" id="UP000191554"/>
    </source>
</evidence>
<organism evidence="2 3">
    <name type="scientific">Ruminiclostridium hungatei</name>
    <name type="common">Clostridium hungatei</name>
    <dbReference type="NCBI Taxonomy" id="48256"/>
    <lineage>
        <taxon>Bacteria</taxon>
        <taxon>Bacillati</taxon>
        <taxon>Bacillota</taxon>
        <taxon>Clostridia</taxon>
        <taxon>Eubacteriales</taxon>
        <taxon>Oscillospiraceae</taxon>
        <taxon>Ruminiclostridium</taxon>
    </lineage>
</organism>
<dbReference type="Gene3D" id="3.40.50.2300">
    <property type="match status" value="1"/>
</dbReference>
<dbReference type="EMBL" id="MZGX01000031">
    <property type="protein sequence ID" value="OPX42314.1"/>
    <property type="molecule type" value="Genomic_DNA"/>
</dbReference>
<dbReference type="InterPro" id="IPR011009">
    <property type="entry name" value="Kinase-like_dom_sf"/>
</dbReference>
<sequence>MKKFYVLVVDDDKEICEMALNMSNDREDVVVFTATTNEQALSLIKNNFFHVACIDLLSTDGDFKMIFKVLNERRPSCKCYLITGKAGDKPINLLLELLIPSCPRIEGAIDKCDINYTNVILDMADTYFKNAKVINSVDILYEEIKKKKTRYLNGHVAITSEEVEYLLSYIFGQRMNFTNKNSYNDIEQIITGAQLVLLSGGRSKSIVALAKAKTKEVSIEDFYTVIKISPIDDIKEEINRYKSYVKFMVGLSSRVELLDYVLGDTLGAVCYSFAGKPSNNIKNISDVFREKQDQAKIYLKKLFDVNTKEWMADSNIKQEKDILKYFKNKYKFNHDDFKKNIKTTIELCGSKNEKLHNILENVSKKVGVLLAGGKIRETYNSCIVHGDMNSNNVIIDENIDPKVILIDYSDTGRGPIAIDFAALECSLRLDVDTGDLSGDEYDFYLCQYGYEKECTELFHRAGDDLPYWTKISKLLFKLYCNNFKFATKEEYLITNVLWGARVCNVKSVRHSERLRILLWIASLLDQLII</sequence>
<evidence type="ECO:0000259" key="1">
    <source>
        <dbReference type="Pfam" id="PF19974"/>
    </source>
</evidence>
<protein>
    <recommendedName>
        <fullName evidence="1">Ternary complex associated domain-containing protein</fullName>
    </recommendedName>
</protein>
<dbReference type="Proteomes" id="UP000191554">
    <property type="component" value="Unassembled WGS sequence"/>
</dbReference>
<accession>A0A1V4SER2</accession>
<dbReference type="Gene3D" id="3.90.1200.10">
    <property type="match status" value="1"/>
</dbReference>
<comment type="caution">
    <text evidence="2">The sequence shown here is derived from an EMBL/GenBank/DDBJ whole genome shotgun (WGS) entry which is preliminary data.</text>
</comment>
<evidence type="ECO:0000313" key="2">
    <source>
        <dbReference type="EMBL" id="OPX42314.1"/>
    </source>
</evidence>
<dbReference type="Pfam" id="PF19974">
    <property type="entry name" value="TCAD9"/>
    <property type="match status" value="1"/>
</dbReference>
<dbReference type="InterPro" id="IPR011006">
    <property type="entry name" value="CheY-like_superfamily"/>
</dbReference>